<keyword evidence="1" id="KW-0812">Transmembrane</keyword>
<evidence type="ECO:0000256" key="1">
    <source>
        <dbReference type="SAM" id="Phobius"/>
    </source>
</evidence>
<evidence type="ECO:0000313" key="3">
    <source>
        <dbReference type="Proteomes" id="UP000322530"/>
    </source>
</evidence>
<keyword evidence="1" id="KW-0472">Membrane</keyword>
<accession>A0A5A5TJZ0</accession>
<name>A0A5A5TJZ0_9CHLR</name>
<protein>
    <submittedName>
        <fullName evidence="2">Uncharacterized protein</fullName>
    </submittedName>
</protein>
<reference evidence="2 3" key="1">
    <citation type="submission" date="2019-01" db="EMBL/GenBank/DDBJ databases">
        <title>Draft genome sequence of Dictyobacter sp. Uno17.</title>
        <authorList>
            <person name="Wang C.M."/>
            <person name="Zheng Y."/>
            <person name="Sakai Y."/>
            <person name="Abe K."/>
            <person name="Yokota A."/>
            <person name="Yabe S."/>
        </authorList>
    </citation>
    <scope>NUCLEOTIDE SEQUENCE [LARGE SCALE GENOMIC DNA]</scope>
    <source>
        <strain evidence="2 3">Uno17</strain>
    </source>
</reference>
<keyword evidence="3" id="KW-1185">Reference proteome</keyword>
<dbReference type="Proteomes" id="UP000322530">
    <property type="component" value="Unassembled WGS sequence"/>
</dbReference>
<gene>
    <name evidence="2" type="ORF">KDI_51660</name>
</gene>
<dbReference type="AlphaFoldDB" id="A0A5A5TJZ0"/>
<sequence length="59" mass="6652">MCEQKEEARIGNAILEGLHYVLRSPIVFWLTLLLLLFNFILPTADCLGAAGHQPLFLQL</sequence>
<feature type="transmembrane region" description="Helical" evidence="1">
    <location>
        <begin position="20"/>
        <end position="41"/>
    </location>
</feature>
<evidence type="ECO:0000313" key="2">
    <source>
        <dbReference type="EMBL" id="GCF11602.1"/>
    </source>
</evidence>
<comment type="caution">
    <text evidence="2">The sequence shown here is derived from an EMBL/GenBank/DDBJ whole genome shotgun (WGS) entry which is preliminary data.</text>
</comment>
<proteinExistence type="predicted"/>
<keyword evidence="1" id="KW-1133">Transmembrane helix</keyword>
<dbReference type="EMBL" id="BIXY01000126">
    <property type="protein sequence ID" value="GCF11602.1"/>
    <property type="molecule type" value="Genomic_DNA"/>
</dbReference>
<organism evidence="2 3">
    <name type="scientific">Dictyobacter arantiisoli</name>
    <dbReference type="NCBI Taxonomy" id="2014874"/>
    <lineage>
        <taxon>Bacteria</taxon>
        <taxon>Bacillati</taxon>
        <taxon>Chloroflexota</taxon>
        <taxon>Ktedonobacteria</taxon>
        <taxon>Ktedonobacterales</taxon>
        <taxon>Dictyobacteraceae</taxon>
        <taxon>Dictyobacter</taxon>
    </lineage>
</organism>